<reference evidence="5" key="1">
    <citation type="journal article" date="2023" name="Mol. Phylogenet. Evol.">
        <title>Genome-scale phylogeny and comparative genomics of the fungal order Sordariales.</title>
        <authorList>
            <person name="Hensen N."/>
            <person name="Bonometti L."/>
            <person name="Westerberg I."/>
            <person name="Brannstrom I.O."/>
            <person name="Guillou S."/>
            <person name="Cros-Aarteil S."/>
            <person name="Calhoun S."/>
            <person name="Haridas S."/>
            <person name="Kuo A."/>
            <person name="Mondo S."/>
            <person name="Pangilinan J."/>
            <person name="Riley R."/>
            <person name="LaButti K."/>
            <person name="Andreopoulos B."/>
            <person name="Lipzen A."/>
            <person name="Chen C."/>
            <person name="Yan M."/>
            <person name="Daum C."/>
            <person name="Ng V."/>
            <person name="Clum A."/>
            <person name="Steindorff A."/>
            <person name="Ohm R.A."/>
            <person name="Martin F."/>
            <person name="Silar P."/>
            <person name="Natvig D.O."/>
            <person name="Lalanne C."/>
            <person name="Gautier V."/>
            <person name="Ament-Velasquez S.L."/>
            <person name="Kruys A."/>
            <person name="Hutchinson M.I."/>
            <person name="Powell A.J."/>
            <person name="Barry K."/>
            <person name="Miller A.N."/>
            <person name="Grigoriev I.V."/>
            <person name="Debuchy R."/>
            <person name="Gladieux P."/>
            <person name="Hiltunen Thoren M."/>
            <person name="Johannesson H."/>
        </authorList>
    </citation>
    <scope>NUCLEOTIDE SEQUENCE</scope>
    <source>
        <strain evidence="5">CBS 315.58</strain>
    </source>
</reference>
<name>A0AAN6XJK7_9PEZI</name>
<evidence type="ECO:0000313" key="5">
    <source>
        <dbReference type="EMBL" id="KAK4199667.1"/>
    </source>
</evidence>
<gene>
    <name evidence="5" type="ORF">QBC40DRAFT_202333</name>
</gene>
<feature type="compositionally biased region" description="Polar residues" evidence="1">
    <location>
        <begin position="838"/>
        <end position="849"/>
    </location>
</feature>
<dbReference type="Pfam" id="PF11707">
    <property type="entry name" value="Npa1"/>
    <property type="match status" value="1"/>
</dbReference>
<reference evidence="5" key="2">
    <citation type="submission" date="2023-05" db="EMBL/GenBank/DDBJ databases">
        <authorList>
            <consortium name="Lawrence Berkeley National Laboratory"/>
            <person name="Steindorff A."/>
            <person name="Hensen N."/>
            <person name="Bonometti L."/>
            <person name="Westerberg I."/>
            <person name="Brannstrom I.O."/>
            <person name="Guillou S."/>
            <person name="Cros-Aarteil S."/>
            <person name="Calhoun S."/>
            <person name="Haridas S."/>
            <person name="Kuo A."/>
            <person name="Mondo S."/>
            <person name="Pangilinan J."/>
            <person name="Riley R."/>
            <person name="Labutti K."/>
            <person name="Andreopoulos B."/>
            <person name="Lipzen A."/>
            <person name="Chen C."/>
            <person name="Yanf M."/>
            <person name="Daum C."/>
            <person name="Ng V."/>
            <person name="Clum A."/>
            <person name="Ohm R."/>
            <person name="Martin F."/>
            <person name="Silar P."/>
            <person name="Natvig D."/>
            <person name="Lalanne C."/>
            <person name="Gautier V."/>
            <person name="Ament-Velasquez S.L."/>
            <person name="Kruys A."/>
            <person name="Hutchinson M.I."/>
            <person name="Powell A.J."/>
            <person name="Barry K."/>
            <person name="Miller A.N."/>
            <person name="Grigoriev I.V."/>
            <person name="Debuchy R."/>
            <person name="Gladieux P."/>
            <person name="Thoren M.H."/>
            <person name="Johannesson H."/>
        </authorList>
    </citation>
    <scope>NUCLEOTIDE SEQUENCE</scope>
    <source>
        <strain evidence="5">CBS 315.58</strain>
    </source>
</reference>
<dbReference type="GO" id="GO:0000463">
    <property type="term" value="P:maturation of LSU-rRNA from tricistronic rRNA transcript (SSU-rRNA, 5.8S rRNA, LSU-rRNA)"/>
    <property type="evidence" value="ECO:0007669"/>
    <property type="project" value="TreeGrafter"/>
</dbReference>
<dbReference type="InterPro" id="IPR021714">
    <property type="entry name" value="URB1_N"/>
</dbReference>
<feature type="region of interest" description="Disordered" evidence="1">
    <location>
        <begin position="830"/>
        <end position="855"/>
    </location>
</feature>
<comment type="caution">
    <text evidence="5">The sequence shown here is derived from an EMBL/GenBank/DDBJ whole genome shotgun (WGS) entry which is preliminary data.</text>
</comment>
<dbReference type="GO" id="GO:0005730">
    <property type="term" value="C:nucleolus"/>
    <property type="evidence" value="ECO:0007669"/>
    <property type="project" value="TreeGrafter"/>
</dbReference>
<dbReference type="InterPro" id="IPR032436">
    <property type="entry name" value="URB1_C"/>
</dbReference>
<feature type="domain" description="URB1 N-terminal" evidence="2">
    <location>
        <begin position="98"/>
        <end position="442"/>
    </location>
</feature>
<dbReference type="EMBL" id="MU863929">
    <property type="protein sequence ID" value="KAK4199667.1"/>
    <property type="molecule type" value="Genomic_DNA"/>
</dbReference>
<evidence type="ECO:0000259" key="4">
    <source>
        <dbReference type="Pfam" id="PF26140"/>
    </source>
</evidence>
<dbReference type="AlphaFoldDB" id="A0AAN6XJK7"/>
<dbReference type="InterPro" id="IPR039844">
    <property type="entry name" value="URB1"/>
</dbReference>
<dbReference type="InterPro" id="IPR059018">
    <property type="entry name" value="HEAT_URB1"/>
</dbReference>
<sequence>MGKRFSYGGDAVGAPRKRAKVVHEAPTSEEVHASRQLRQLLIFDQDPARSRHGLQSFKLFLDELLGADGGIKSERARILRDYLDSEKPAEEDESPVYLPDIMQTWSYAAQTNNENIMSAVPVVLVLLLRLLSQSLETVPYGLGICRTLLQKRQQELIARNLAADKGKSFVISPTLRLLREAVSFDGGAIARPLFRARATMLKSLARNMGIVHMGEDKEDTKRPSARTNAIQFFLSAIKYLHPEAKKELLAQRDVVSALTRDIKQDPPYLLKELLTGLKTHIIMDDKVPREAKSNLLNTSTLVRLSALYQYRLDSPAENETSIADLAHELLLTVCTNPACGVLRQDSGLYPREIDPNTTIPTAELDDLGLEAVVWMNKFRNEVPIRNFTLSNFLPNLRPWSSVKQSELITSIFKVAPELVANYFINNKSFTFEPKLSATWIGYAAFLFNTVILPIPENLCRGPSVPELPPPTSIVLDNILPLPLNQKALVRCLEHKSNMIKFFATRILVVAIEKLDAAIRIYQDPSHTNKSLWNEAARRLIDEFCQRSPGIRNMINACQKIPTQDLLHREAASRLLRLLYEVLPQATLSAKLDVSTQLDAVLSRISNQELEDPRDFALGLKELESLLAIAGYSPGMRWFGAAKGTTLSPFTQLLKVCVEAPKGVSPKTILQVLNFVAVEQQLVPGHTGHPGLLPLVEALQASAKYASQVWSFLDNCFTQCANKSVKYVEMLQEIAQEAAESTRQKINEPLVSPIILAIRDQLPHASKNGGEDVLKALGRLLPNFLGLSITVGESKPILNSVFSKMVADLPDPKGKLAKAGVPGRLQFQHNTWAPKRTKASASEKNASNHLETTTSETTIDQDTLESMLHIPDSLEAENSALMKWANKTADELVDEGYATSLIALLASEHASIRKEALVSILKVADKIKQSEYEEKEQVWLLLAELAETARDNINDGPLPSTIVAFASHALHIVRDPLHGLYPKVNIFLTRGPYWSLDKLPLVDEILTEEPNVGDAFYTQISWLLTYLIDGLRTTHDLELYHKKRAKGPIFERILALAVNPYMRLPLRTQALRLLYRASGIEGGSTTLTTRFSVMNWLEERRSACTDPSEAAVYDGLRKRIWETCDQQRVTEWSKTGLP</sequence>
<dbReference type="Pfam" id="PF16201">
    <property type="entry name" value="NopRA1"/>
    <property type="match status" value="1"/>
</dbReference>
<organism evidence="5 6">
    <name type="scientific">Triangularia verruculosa</name>
    <dbReference type="NCBI Taxonomy" id="2587418"/>
    <lineage>
        <taxon>Eukaryota</taxon>
        <taxon>Fungi</taxon>
        <taxon>Dikarya</taxon>
        <taxon>Ascomycota</taxon>
        <taxon>Pezizomycotina</taxon>
        <taxon>Sordariomycetes</taxon>
        <taxon>Sordariomycetidae</taxon>
        <taxon>Sordariales</taxon>
        <taxon>Podosporaceae</taxon>
        <taxon>Triangularia</taxon>
    </lineage>
</organism>
<accession>A0AAN6XJK7</accession>
<evidence type="ECO:0000313" key="6">
    <source>
        <dbReference type="Proteomes" id="UP001303160"/>
    </source>
</evidence>
<protein>
    <submittedName>
        <fullName evidence="5">Ribosome 60S biogenesis N-terminal-domain-containing protein</fullName>
    </submittedName>
</protein>
<feature type="domain" description="URB1 central HEAT repeat" evidence="4">
    <location>
        <begin position="632"/>
        <end position="813"/>
    </location>
</feature>
<proteinExistence type="predicted"/>
<evidence type="ECO:0000256" key="1">
    <source>
        <dbReference type="SAM" id="MobiDB-lite"/>
    </source>
</evidence>
<dbReference type="SUPFAM" id="SSF48371">
    <property type="entry name" value="ARM repeat"/>
    <property type="match status" value="1"/>
</dbReference>
<dbReference type="PANTHER" id="PTHR13500:SF0">
    <property type="entry name" value="NUCLEOLAR PRE-RIBOSOMAL-ASSOCIATED PROTEIN 1"/>
    <property type="match status" value="1"/>
</dbReference>
<dbReference type="GO" id="GO:0000466">
    <property type="term" value="P:maturation of 5.8S rRNA from tricistronic rRNA transcript (SSU-rRNA, 5.8S rRNA, LSU-rRNA)"/>
    <property type="evidence" value="ECO:0007669"/>
    <property type="project" value="TreeGrafter"/>
</dbReference>
<keyword evidence="6" id="KW-1185">Reference proteome</keyword>
<dbReference type="PANTHER" id="PTHR13500">
    <property type="entry name" value="NUCLEOLAR PRERIBOSOMAL-ASSOCIATED PROTEIN 1"/>
    <property type="match status" value="1"/>
</dbReference>
<evidence type="ECO:0000259" key="2">
    <source>
        <dbReference type="Pfam" id="PF11707"/>
    </source>
</evidence>
<dbReference type="Proteomes" id="UP001303160">
    <property type="component" value="Unassembled WGS sequence"/>
</dbReference>
<dbReference type="Pfam" id="PF26140">
    <property type="entry name" value="HEAT_URB1"/>
    <property type="match status" value="1"/>
</dbReference>
<dbReference type="InterPro" id="IPR016024">
    <property type="entry name" value="ARM-type_fold"/>
</dbReference>
<feature type="domain" description="URB1 C-terminal" evidence="3">
    <location>
        <begin position="899"/>
        <end position="1095"/>
    </location>
</feature>
<evidence type="ECO:0000259" key="3">
    <source>
        <dbReference type="Pfam" id="PF16201"/>
    </source>
</evidence>